<dbReference type="InterPro" id="IPR000182">
    <property type="entry name" value="GNAT_dom"/>
</dbReference>
<keyword evidence="3" id="KW-1185">Reference proteome</keyword>
<dbReference type="PROSITE" id="PS51186">
    <property type="entry name" value="GNAT"/>
    <property type="match status" value="1"/>
</dbReference>
<keyword evidence="2" id="KW-0012">Acyltransferase</keyword>
<reference evidence="2" key="1">
    <citation type="submission" date="2018-02" db="EMBL/GenBank/DDBJ databases">
        <authorList>
            <person name="Kim S.-K."/>
            <person name="Jung H.-I."/>
            <person name="Lee S.-W."/>
        </authorList>
    </citation>
    <scope>NUCLEOTIDE SEQUENCE</scope>
    <source>
        <strain evidence="2">SK3146</strain>
    </source>
</reference>
<keyword evidence="2" id="KW-0808">Transferase</keyword>
<dbReference type="Pfam" id="PF00583">
    <property type="entry name" value="Acetyltransf_1"/>
    <property type="match status" value="1"/>
</dbReference>
<dbReference type="InterPro" id="IPR016181">
    <property type="entry name" value="Acyl_CoA_acyltransferase"/>
</dbReference>
<proteinExistence type="predicted"/>
<dbReference type="EC" id="2.3.1.189" evidence="2"/>
<dbReference type="CDD" id="cd04301">
    <property type="entry name" value="NAT_SF"/>
    <property type="match status" value="1"/>
</dbReference>
<gene>
    <name evidence="2" type="primary">mshD</name>
    <name evidence="2" type="ORF">SK3146_00347</name>
</gene>
<reference evidence="2" key="2">
    <citation type="journal article" date="2021" name="J Anim Sci Technol">
        <title>Complete genome sequence of Paenibacillus konkukensis sp. nov. SK3146 as a potential probiotic strain.</title>
        <authorList>
            <person name="Jung H.I."/>
            <person name="Park S."/>
            <person name="Niu K.M."/>
            <person name="Lee S.W."/>
            <person name="Kothari D."/>
            <person name="Yi K.J."/>
            <person name="Kim S.K."/>
        </authorList>
    </citation>
    <scope>NUCLEOTIDE SEQUENCE</scope>
    <source>
        <strain evidence="2">SK3146</strain>
    </source>
</reference>
<accession>A0ABY4RH50</accession>
<dbReference type="EMBL" id="CP027059">
    <property type="protein sequence ID" value="UQZ81191.1"/>
    <property type="molecule type" value="Genomic_DNA"/>
</dbReference>
<feature type="domain" description="N-acetyltransferase" evidence="1">
    <location>
        <begin position="28"/>
        <end position="178"/>
    </location>
</feature>
<organism evidence="2 3">
    <name type="scientific">Paenibacillus konkukensis</name>
    <dbReference type="NCBI Taxonomy" id="2020716"/>
    <lineage>
        <taxon>Bacteria</taxon>
        <taxon>Bacillati</taxon>
        <taxon>Bacillota</taxon>
        <taxon>Bacilli</taxon>
        <taxon>Bacillales</taxon>
        <taxon>Paenibacillaceae</taxon>
        <taxon>Paenibacillus</taxon>
    </lineage>
</organism>
<dbReference type="GO" id="GO:0035447">
    <property type="term" value="F:mycothiol synthase activity"/>
    <property type="evidence" value="ECO:0007669"/>
    <property type="project" value="UniProtKB-EC"/>
</dbReference>
<evidence type="ECO:0000313" key="2">
    <source>
        <dbReference type="EMBL" id="UQZ81191.1"/>
    </source>
</evidence>
<dbReference type="Gene3D" id="3.40.630.30">
    <property type="match status" value="1"/>
</dbReference>
<dbReference type="RefSeq" id="WP_249863440.1">
    <property type="nucleotide sequence ID" value="NZ_CP027059.1"/>
</dbReference>
<evidence type="ECO:0000259" key="1">
    <source>
        <dbReference type="PROSITE" id="PS51186"/>
    </source>
</evidence>
<dbReference type="Proteomes" id="UP001057134">
    <property type="component" value="Chromosome"/>
</dbReference>
<name>A0ABY4RH50_9BACL</name>
<evidence type="ECO:0000313" key="3">
    <source>
        <dbReference type="Proteomes" id="UP001057134"/>
    </source>
</evidence>
<dbReference type="SUPFAM" id="SSF55729">
    <property type="entry name" value="Acyl-CoA N-acyltransferases (Nat)"/>
    <property type="match status" value="1"/>
</dbReference>
<sequence>MKLVSLTMVRNDLNHIPNITIPSNYRIVTFKRGEEAVWAEIEASVDEFADKAAARNHFDKEFGSHLQDMEDRCLFIVNERGESVGTTTAWYGSLRGEDTWGRIHWVAVKPEYQGKKLAKPLLSSALQILSRFHDKAYLTTQTTSYRAINLYLNYGFEPLITKPECLEGWRIVERQLDRNILG</sequence>
<protein>
    <submittedName>
        <fullName evidence="2">Mycothiol acetyltransferase</fullName>
        <ecNumber evidence="2">2.3.1.189</ecNumber>
    </submittedName>
</protein>